<dbReference type="InterPro" id="IPR029039">
    <property type="entry name" value="Flavoprotein-like_sf"/>
</dbReference>
<gene>
    <name evidence="5" type="ORF">C2E21_2031</name>
</gene>
<reference evidence="5 6" key="1">
    <citation type="journal article" date="2018" name="Plant J.">
        <title>Genome sequences of Chlorella sorokiniana UTEX 1602 and Micractinium conductrix SAG 241.80: implications to maltose excretion by a green alga.</title>
        <authorList>
            <person name="Arriola M.B."/>
            <person name="Velmurugan N."/>
            <person name="Zhang Y."/>
            <person name="Plunkett M.H."/>
            <person name="Hondzo H."/>
            <person name="Barney B.M."/>
        </authorList>
    </citation>
    <scope>NUCLEOTIDE SEQUENCE [LARGE SCALE GENOMIC DNA]</scope>
    <source>
        <strain evidence="6">UTEX 1602</strain>
    </source>
</reference>
<feature type="region of interest" description="Disordered" evidence="3">
    <location>
        <begin position="1"/>
        <end position="75"/>
    </location>
</feature>
<dbReference type="InterPro" id="IPR051285">
    <property type="entry name" value="NADH_oxidoreductase_modular"/>
</dbReference>
<keyword evidence="2" id="KW-0249">Electron transport</keyword>
<dbReference type="Gene3D" id="3.40.50.360">
    <property type="match status" value="1"/>
</dbReference>
<dbReference type="SUPFAM" id="SSF52218">
    <property type="entry name" value="Flavoproteins"/>
    <property type="match status" value="1"/>
</dbReference>
<accession>A0A2P6TZA7</accession>
<dbReference type="GO" id="GO:0009055">
    <property type="term" value="F:electron transfer activity"/>
    <property type="evidence" value="ECO:0007669"/>
    <property type="project" value="InterPro"/>
</dbReference>
<dbReference type="GO" id="GO:0010181">
    <property type="term" value="F:FMN binding"/>
    <property type="evidence" value="ECO:0007669"/>
    <property type="project" value="InterPro"/>
</dbReference>
<feature type="compositionally biased region" description="Low complexity" evidence="3">
    <location>
        <begin position="1"/>
        <end position="34"/>
    </location>
</feature>
<name>A0A2P6TZA7_CHLSO</name>
<evidence type="ECO:0000313" key="5">
    <source>
        <dbReference type="EMBL" id="PRW59370.1"/>
    </source>
</evidence>
<evidence type="ECO:0000256" key="1">
    <source>
        <dbReference type="ARBA" id="ARBA00022448"/>
    </source>
</evidence>
<dbReference type="OrthoDB" id="432169at2759"/>
<dbReference type="EMBL" id="LHPG02000004">
    <property type="protein sequence ID" value="PRW59370.1"/>
    <property type="molecule type" value="Genomic_DNA"/>
</dbReference>
<sequence length="728" mass="77816">MQAAAKAHGPAAAALPAARRPRPAAAAACRPGLRFQATPERRVPQDAPARQLAAKASSTGAAAVEQAPTQQAPAPPTEVKYAAKLEVLPLNPKCDSIRVSCSERLSEVEFNQRHGTTTNAYLLKGSGGRYEALIDVPSRVFDVDFVRALRDLGATSSLRYIIITRLTPERLPVLARVLAACEQQGLQLLLSNPALRLLNERAEADEALASALRNVQLEAVSRGSELYLTQRGQARGRRLRFIPIPTPRWPDLMAVHSDEDNILFSSNFFSAHNASEALLPTANGGRRSAADTGGWDVFGNDWAFYYECMLAPVARQVATALDRLNITATQSQGSLAAVLAPLRRLAAVVEELTLGADNGESEPLPVSMIAPMHGPVVKQALTELLGRYADWTAAQVQAAESSCVAVLYASAYGNTASLAQAISHGITKAGVAVETLNLEQAGLDELERALDRCQGFVLGSPTLGGHLPTQVQTALGTIIRNANARQVPCSVFGSFGWSGEAVDIMEKRLKDAGFRFAFDPIRCKFKPTGQTLQVCEESGLDLAQEIRKAAKRKEKLAAAKLSVAETASGKALAVARVLGSLCVLTARDGEEEGAAEGAMLASWVSQASFDPPGLTVAVKRDRAMESLLPVGASFVLNVLAEGREKAMMKQMLKPFKPAEDRFEGVEVQRSEATGAVIIPEAAAYLECKVEDRMDAGDHVVLYASVDSGQVLDDTAQTSVHYRKVGSSY</sequence>
<dbReference type="Pfam" id="PF01613">
    <property type="entry name" value="Flavin_Reduct"/>
    <property type="match status" value="1"/>
</dbReference>
<dbReference type="PANTHER" id="PTHR32145">
    <property type="entry name" value="DIFLAVIN FLAVOPROTEIN A 2-RELATED"/>
    <property type="match status" value="1"/>
</dbReference>
<dbReference type="InterPro" id="IPR002563">
    <property type="entry name" value="Flavin_Rdtase-like_dom"/>
</dbReference>
<dbReference type="InterPro" id="IPR008254">
    <property type="entry name" value="Flavodoxin/NO_synth"/>
</dbReference>
<dbReference type="PROSITE" id="PS00201">
    <property type="entry name" value="FLAVODOXIN"/>
    <property type="match status" value="1"/>
</dbReference>
<evidence type="ECO:0000259" key="4">
    <source>
        <dbReference type="PROSITE" id="PS50902"/>
    </source>
</evidence>
<keyword evidence="6" id="KW-1185">Reference proteome</keyword>
<evidence type="ECO:0000256" key="3">
    <source>
        <dbReference type="SAM" id="MobiDB-lite"/>
    </source>
</evidence>
<dbReference type="AlphaFoldDB" id="A0A2P6TZA7"/>
<dbReference type="InterPro" id="IPR036866">
    <property type="entry name" value="RibonucZ/Hydroxyglut_hydro"/>
</dbReference>
<keyword evidence="1" id="KW-0813">Transport</keyword>
<dbReference type="InterPro" id="IPR001226">
    <property type="entry name" value="Flavodoxin_CS"/>
</dbReference>
<dbReference type="Gene3D" id="3.60.15.10">
    <property type="entry name" value="Ribonuclease Z/Hydroxyacylglutathione hydrolase-like"/>
    <property type="match status" value="2"/>
</dbReference>
<feature type="compositionally biased region" description="Low complexity" evidence="3">
    <location>
        <begin position="53"/>
        <end position="72"/>
    </location>
</feature>
<dbReference type="InterPro" id="IPR012349">
    <property type="entry name" value="Split_barrel_FMN-bd"/>
</dbReference>
<feature type="domain" description="Flavodoxin-like" evidence="4">
    <location>
        <begin position="404"/>
        <end position="543"/>
    </location>
</feature>
<dbReference type="Gene3D" id="2.30.110.10">
    <property type="entry name" value="Electron Transport, Fmn-binding Protein, Chain A"/>
    <property type="match status" value="1"/>
</dbReference>
<evidence type="ECO:0000313" key="6">
    <source>
        <dbReference type="Proteomes" id="UP000239899"/>
    </source>
</evidence>
<evidence type="ECO:0000256" key="2">
    <source>
        <dbReference type="ARBA" id="ARBA00022982"/>
    </source>
</evidence>
<comment type="caution">
    <text evidence="5">The sequence shown here is derived from an EMBL/GenBank/DDBJ whole genome shotgun (WGS) entry which is preliminary data.</text>
</comment>
<dbReference type="Proteomes" id="UP000239899">
    <property type="component" value="Unassembled WGS sequence"/>
</dbReference>
<dbReference type="SUPFAM" id="SSF56281">
    <property type="entry name" value="Metallo-hydrolase/oxidoreductase"/>
    <property type="match status" value="1"/>
</dbReference>
<organism evidence="5 6">
    <name type="scientific">Chlorella sorokiniana</name>
    <name type="common">Freshwater green alga</name>
    <dbReference type="NCBI Taxonomy" id="3076"/>
    <lineage>
        <taxon>Eukaryota</taxon>
        <taxon>Viridiplantae</taxon>
        <taxon>Chlorophyta</taxon>
        <taxon>core chlorophytes</taxon>
        <taxon>Trebouxiophyceae</taxon>
        <taxon>Chlorellales</taxon>
        <taxon>Chlorellaceae</taxon>
        <taxon>Chlorella clade</taxon>
        <taxon>Chlorella</taxon>
    </lineage>
</organism>
<dbReference type="PROSITE" id="PS50902">
    <property type="entry name" value="FLAVODOXIN_LIKE"/>
    <property type="match status" value="1"/>
</dbReference>
<proteinExistence type="predicted"/>
<dbReference type="SUPFAM" id="SSF50475">
    <property type="entry name" value="FMN-binding split barrel"/>
    <property type="match status" value="1"/>
</dbReference>
<dbReference type="SMART" id="SM00903">
    <property type="entry name" value="Flavin_Reduct"/>
    <property type="match status" value="1"/>
</dbReference>
<protein>
    <submittedName>
        <fullName evidence="5">Flavin oxidoreductase</fullName>
    </submittedName>
</protein>
<dbReference type="PANTHER" id="PTHR32145:SF31">
    <property type="entry name" value="FLAVIN REDUCTASE-LIKE FMN-BINDING PROTEIN"/>
    <property type="match status" value="1"/>
</dbReference>
<dbReference type="STRING" id="3076.A0A2P6TZA7"/>
<dbReference type="Pfam" id="PF00258">
    <property type="entry name" value="Flavodoxin_1"/>
    <property type="match status" value="1"/>
</dbReference>